<feature type="compositionally biased region" description="Low complexity" evidence="2">
    <location>
        <begin position="210"/>
        <end position="225"/>
    </location>
</feature>
<feature type="domain" description="SANT" evidence="3">
    <location>
        <begin position="959"/>
        <end position="1010"/>
    </location>
</feature>
<organism evidence="4 5">
    <name type="scientific">Aristolochia fimbriata</name>
    <name type="common">White veined hardy Dutchman's pipe vine</name>
    <dbReference type="NCBI Taxonomy" id="158543"/>
    <lineage>
        <taxon>Eukaryota</taxon>
        <taxon>Viridiplantae</taxon>
        <taxon>Streptophyta</taxon>
        <taxon>Embryophyta</taxon>
        <taxon>Tracheophyta</taxon>
        <taxon>Spermatophyta</taxon>
        <taxon>Magnoliopsida</taxon>
        <taxon>Magnoliidae</taxon>
        <taxon>Piperales</taxon>
        <taxon>Aristolochiaceae</taxon>
        <taxon>Aristolochia</taxon>
    </lineage>
</organism>
<evidence type="ECO:0000256" key="1">
    <source>
        <dbReference type="SAM" id="Coils"/>
    </source>
</evidence>
<feature type="region of interest" description="Disordered" evidence="2">
    <location>
        <begin position="1"/>
        <end position="109"/>
    </location>
</feature>
<dbReference type="SUPFAM" id="SSF46689">
    <property type="entry name" value="Homeodomain-like"/>
    <property type="match status" value="2"/>
</dbReference>
<dbReference type="Proteomes" id="UP000825729">
    <property type="component" value="Unassembled WGS sequence"/>
</dbReference>
<evidence type="ECO:0000313" key="5">
    <source>
        <dbReference type="Proteomes" id="UP000825729"/>
    </source>
</evidence>
<protein>
    <recommendedName>
        <fullName evidence="3">SANT domain-containing protein</fullName>
    </recommendedName>
</protein>
<gene>
    <name evidence="4" type="ORF">H6P81_006264</name>
</gene>
<feature type="compositionally biased region" description="Basic and acidic residues" evidence="2">
    <location>
        <begin position="31"/>
        <end position="49"/>
    </location>
</feature>
<dbReference type="InterPro" id="IPR017884">
    <property type="entry name" value="SANT_dom"/>
</dbReference>
<dbReference type="CDD" id="cd00167">
    <property type="entry name" value="SANT"/>
    <property type="match status" value="1"/>
</dbReference>
<feature type="region of interest" description="Disordered" evidence="2">
    <location>
        <begin position="146"/>
        <end position="165"/>
    </location>
</feature>
<dbReference type="Gene3D" id="1.20.58.1880">
    <property type="match status" value="1"/>
</dbReference>
<feature type="coiled-coil region" evidence="1">
    <location>
        <begin position="423"/>
        <end position="450"/>
    </location>
</feature>
<feature type="compositionally biased region" description="Polar residues" evidence="2">
    <location>
        <begin position="238"/>
        <end position="247"/>
    </location>
</feature>
<dbReference type="PANTHER" id="PTHR47340:SF1">
    <property type="entry name" value="DUPLICATED HOMEODOMAIN-LIKE SUPERFAMILY PROTEIN"/>
    <property type="match status" value="1"/>
</dbReference>
<feature type="compositionally biased region" description="Basic and acidic residues" evidence="2">
    <location>
        <begin position="75"/>
        <end position="85"/>
    </location>
</feature>
<reference evidence="4 5" key="1">
    <citation type="submission" date="2021-07" db="EMBL/GenBank/DDBJ databases">
        <title>The Aristolochia fimbriata genome: insights into angiosperm evolution, floral development and chemical biosynthesis.</title>
        <authorList>
            <person name="Jiao Y."/>
        </authorList>
    </citation>
    <scope>NUCLEOTIDE SEQUENCE [LARGE SCALE GENOMIC DNA]</scope>
    <source>
        <strain evidence="4">IBCAS-2021</strain>
        <tissue evidence="4">Leaf</tissue>
    </source>
</reference>
<dbReference type="PROSITE" id="PS51293">
    <property type="entry name" value="SANT"/>
    <property type="match status" value="2"/>
</dbReference>
<dbReference type="PANTHER" id="PTHR47340">
    <property type="entry name" value="DUPLICATED HOMEODOMAIN-LIKE SUPERFAMILY PROTEIN"/>
    <property type="match status" value="1"/>
</dbReference>
<dbReference type="SMART" id="SM00717">
    <property type="entry name" value="SANT"/>
    <property type="match status" value="2"/>
</dbReference>
<dbReference type="Pfam" id="PF00249">
    <property type="entry name" value="Myb_DNA-binding"/>
    <property type="match status" value="2"/>
</dbReference>
<accession>A0AAV7EWT4</accession>
<sequence>MPPEPLQPWDRKEFIREKRHDRSDGVASVARWRDSYHGPREVPREESRRPPGPGKQGNYLFLPEESGYGGPWLRPGERMVEDESCRPSVSRYGRGGYGRENKGSFGGTKDWKGHHYYHHHYQPHHPWEPASQHDGRVQRSVDDDHHVLTSYPSSHPPHSDLETTSSWEQPLLKDLPEKMPNASDGLASGHVSDKDNSLGSLAWKPLKWSRSGSLTSRGSGSFTLSDDAKVELPPGKSSPVQSPSTGDLSAAGAAGTSYDETCPRKKQRLGWGQGLAKYEKQKVEGPEEVACKNISGSCTENEKSNHYLPVQTIRSPKVLSISECTSPATPSSVACSSSPGMEDKTCTKLSVAYGEVCLPSGSPGQAFSNLLEGFCVSPPEYLDLDSLNSIGPLLVDLLQSDDASTGDSNFVRSTALNKLLLVKSNILKAVEKTEGEIDAFENELKSLDSVSAASAMCLTTAEAINTNESASKQLALGPLCKVLVDMPSKIKDDNMDSPVNVVKAGHLQTVESGVLTSELGKDECSADVEKEEASVSGTDCFHESRHSPCTSPVAGLLSEVDGSSIAAVIFNSNKDSARKASDVFNKLLPVDPPKSDIWKKHARASATQIDLLIKERLANRKSFQRFKERVLSLKFRAFHHLWKEDMRLLSLRKSRAKSQKRFELGCRSLQVGYQKHRSSIRSRFTSPGGNLTLVPTMEIVDFTSKLLSDSQIKSCRGNLKMPALILDDKEKRQSRFVTSNGLVEDPCAVEKERTLINPWTSEEKEVFMEMLATFGKDFAKIASFLSHKTTADCIEFYYKNHKSESFEKIKKRLELRKEGSCFPTNAYLVTSGKKWNREANSASLDMLGAASVIAAHAGKSVLSGRNYSCREGGHLELTGSVDNNLPRNDSEAVAADVLTGICGGMSSEAMSSCITSSVDPGEGFHSRNSFSVVDRPFTPEVSQNIDEEDTCSDDSCGELDSVDWTDEEKSAFIMAFRSYGKDFMSISRCVGSRSRDQCKIFFSKARKCLGLDVMHPTEGTPISDANGGRSDSEEDAGVVEMDSAICSTQSCSKMEVDLPLGSNEEGCQLQTDLDGTSEKDEMGGSNHEELDSVIDKPVSSDHHEVKLELDCNAVKEPLCDESKGAGPNALHNETMNTDAVLGGTLSFEAESGINVTEIQRSADFKQENTVQGRCGKGFDFESESQKVILSDHGPEAKIEQDVDFCKSSPLMDPNESKKFSEADVRESIQADINFVEKHERETSFQVPASARNSQMITWRQKENCPSEPSISDIPGSSSIVHYANHFSRRTESTLNFEEHGSGKGKKSGTEVYQQYLLQKSCLNQVDQPGQILRGYPLQALHKKATKCEPDSNGEKLVVLQNHQKNLTELQELHHDMNNGLKTSMPTFPVSDHSYLPKNHGHQSDVPVSSFSHASDMSDEQACKRGDVKLFGQILSHLAPLKQLSSSQGNGEKVLSPKSKSICLKFSESRMDGASALPKRTEPTSRYLCIDEYPMRSYGFWDGTRIQTGLPTLPDSAVLSSKYSGAVADYHHLRRIVPTSKELVSSSNGVGDGCQIYRSGYDAGNVKPFGIMDVKQQERILSELQKQERILCELQKQRNGYEGTGVLGYQQGVVGMNVVGGGILVGGSCTGVSDPVAAIKMHYAAAAAEKQRYGGGSGGIVREEDPWRGDVGR</sequence>
<dbReference type="Gene3D" id="1.10.10.60">
    <property type="entry name" value="Homeodomain-like"/>
    <property type="match status" value="1"/>
</dbReference>
<feature type="region of interest" description="Disordered" evidence="2">
    <location>
        <begin position="210"/>
        <end position="259"/>
    </location>
</feature>
<feature type="domain" description="SANT" evidence="3">
    <location>
        <begin position="754"/>
        <end position="805"/>
    </location>
</feature>
<feature type="compositionally biased region" description="Basic and acidic residues" evidence="2">
    <location>
        <begin position="9"/>
        <end position="24"/>
    </location>
</feature>
<dbReference type="InterPro" id="IPR001005">
    <property type="entry name" value="SANT/Myb"/>
</dbReference>
<keyword evidence="5" id="KW-1185">Reference proteome</keyword>
<evidence type="ECO:0000259" key="3">
    <source>
        <dbReference type="PROSITE" id="PS51293"/>
    </source>
</evidence>
<dbReference type="EMBL" id="JAINDJ010000003">
    <property type="protein sequence ID" value="KAG9453360.1"/>
    <property type="molecule type" value="Genomic_DNA"/>
</dbReference>
<name>A0AAV7EWT4_ARIFI</name>
<feature type="region of interest" description="Disordered" evidence="2">
    <location>
        <begin position="175"/>
        <end position="196"/>
    </location>
</feature>
<keyword evidence="1" id="KW-0175">Coiled coil</keyword>
<dbReference type="InterPro" id="IPR009057">
    <property type="entry name" value="Homeodomain-like_sf"/>
</dbReference>
<evidence type="ECO:0000256" key="2">
    <source>
        <dbReference type="SAM" id="MobiDB-lite"/>
    </source>
</evidence>
<proteinExistence type="predicted"/>
<evidence type="ECO:0000313" key="4">
    <source>
        <dbReference type="EMBL" id="KAG9453360.1"/>
    </source>
</evidence>
<comment type="caution">
    <text evidence="4">The sequence shown here is derived from an EMBL/GenBank/DDBJ whole genome shotgun (WGS) entry which is preliminary data.</text>
</comment>